<organism evidence="1 2">
    <name type="scientific">Cohnella suwonensis</name>
    <dbReference type="NCBI Taxonomy" id="696072"/>
    <lineage>
        <taxon>Bacteria</taxon>
        <taxon>Bacillati</taxon>
        <taxon>Bacillota</taxon>
        <taxon>Bacilli</taxon>
        <taxon>Bacillales</taxon>
        <taxon>Paenibacillaceae</taxon>
        <taxon>Cohnella</taxon>
    </lineage>
</organism>
<keyword evidence="2" id="KW-1185">Reference proteome</keyword>
<sequence>MSTLYVSDLDGTLLNGEKRVGEETARILNGLIDRGLHFTVATARSFESAGPLLAGLRLKLPGIFINGVFVTDLSTGRAIQSHFIPRSFGEEVADAYLRAGLNPIVYTIDREGQSRVYYRGVFNRSESHYFGERKQEKDGRFRIVDDYSECLTEQLIAVNAIDVPERLETVRQAFEGREQCVCHYGPDIYVPDHHWLEISDARATKSQAARHLKESLGYDKLVCFGDNLNDLSMFGVADECYAVGNAHDLVKEAATKVIGSNVEEGVAKFLLERYS</sequence>
<evidence type="ECO:0000313" key="1">
    <source>
        <dbReference type="EMBL" id="MFC5469045.1"/>
    </source>
</evidence>
<keyword evidence="1" id="KW-0378">Hydrolase</keyword>
<dbReference type="Pfam" id="PF08282">
    <property type="entry name" value="Hydrolase_3"/>
    <property type="match status" value="1"/>
</dbReference>
<dbReference type="Proteomes" id="UP001596105">
    <property type="component" value="Unassembled WGS sequence"/>
</dbReference>
<comment type="caution">
    <text evidence="1">The sequence shown here is derived from an EMBL/GenBank/DDBJ whole genome shotgun (WGS) entry which is preliminary data.</text>
</comment>
<proteinExistence type="predicted"/>
<name>A0ABW0LUU2_9BACL</name>
<reference evidence="2" key="1">
    <citation type="journal article" date="2019" name="Int. J. Syst. Evol. Microbiol.">
        <title>The Global Catalogue of Microorganisms (GCM) 10K type strain sequencing project: providing services to taxonomists for standard genome sequencing and annotation.</title>
        <authorList>
            <consortium name="The Broad Institute Genomics Platform"/>
            <consortium name="The Broad Institute Genome Sequencing Center for Infectious Disease"/>
            <person name="Wu L."/>
            <person name="Ma J."/>
        </authorList>
    </citation>
    <scope>NUCLEOTIDE SEQUENCE [LARGE SCALE GENOMIC DNA]</scope>
    <source>
        <strain evidence="2">CCUG 57113</strain>
    </source>
</reference>
<gene>
    <name evidence="1" type="ORF">ACFPPD_09945</name>
</gene>
<dbReference type="RefSeq" id="WP_209749120.1">
    <property type="nucleotide sequence ID" value="NZ_JBHSMH010000023.1"/>
</dbReference>
<dbReference type="Gene3D" id="3.30.1240.10">
    <property type="match status" value="1"/>
</dbReference>
<dbReference type="EMBL" id="JBHSMH010000023">
    <property type="protein sequence ID" value="MFC5469045.1"/>
    <property type="molecule type" value="Genomic_DNA"/>
</dbReference>
<dbReference type="NCBIfam" id="TIGR01484">
    <property type="entry name" value="HAD-SF-IIB"/>
    <property type="match status" value="1"/>
</dbReference>
<dbReference type="EC" id="3.-.-.-" evidence="1"/>
<dbReference type="Gene3D" id="3.40.50.1000">
    <property type="entry name" value="HAD superfamily/HAD-like"/>
    <property type="match status" value="1"/>
</dbReference>
<dbReference type="InterPro" id="IPR006379">
    <property type="entry name" value="HAD-SF_hydro_IIB"/>
</dbReference>
<evidence type="ECO:0000313" key="2">
    <source>
        <dbReference type="Proteomes" id="UP001596105"/>
    </source>
</evidence>
<protein>
    <submittedName>
        <fullName evidence="1">HAD family hydrolase</fullName>
        <ecNumber evidence="1">3.-.-.-</ecNumber>
        <ecNumber evidence="1">3.1.3.-</ecNumber>
    </submittedName>
</protein>
<dbReference type="GO" id="GO:0016787">
    <property type="term" value="F:hydrolase activity"/>
    <property type="evidence" value="ECO:0007669"/>
    <property type="project" value="UniProtKB-KW"/>
</dbReference>
<dbReference type="InterPro" id="IPR023214">
    <property type="entry name" value="HAD_sf"/>
</dbReference>
<dbReference type="EC" id="3.1.3.-" evidence="1"/>
<dbReference type="SUPFAM" id="SSF56784">
    <property type="entry name" value="HAD-like"/>
    <property type="match status" value="1"/>
</dbReference>
<dbReference type="PANTHER" id="PTHR10000:SF8">
    <property type="entry name" value="HAD SUPERFAMILY HYDROLASE-LIKE, TYPE 3"/>
    <property type="match status" value="1"/>
</dbReference>
<dbReference type="PANTHER" id="PTHR10000">
    <property type="entry name" value="PHOSPHOSERINE PHOSPHATASE"/>
    <property type="match status" value="1"/>
</dbReference>
<dbReference type="InterPro" id="IPR036412">
    <property type="entry name" value="HAD-like_sf"/>
</dbReference>
<accession>A0ABW0LUU2</accession>